<accession>A0A4R1QGE7</accession>
<name>A0A4R1QGE7_9FIRM</name>
<dbReference type="Pfam" id="PF12957">
    <property type="entry name" value="DUF3846"/>
    <property type="match status" value="1"/>
</dbReference>
<organism evidence="2 3">
    <name type="scientific">Allofournierella massiliensis</name>
    <dbReference type="NCBI Taxonomy" id="1650663"/>
    <lineage>
        <taxon>Bacteria</taxon>
        <taxon>Bacillati</taxon>
        <taxon>Bacillota</taxon>
        <taxon>Clostridia</taxon>
        <taxon>Eubacteriales</taxon>
        <taxon>Oscillospiraceae</taxon>
        <taxon>Allofournierella</taxon>
    </lineage>
</organism>
<sequence length="135" mass="15200">MDVLLFEPGKYPRSVSVDTLEEMQQLVGGWITATYPFDDPVAVVANDEGLLLDLPFNRMVDPYHPIVGNFFLAGIGTEDFISLSPELMEKYEKALHDPQILVRNSREPLQLAGMPVTPQQYQWITHNGMEQAPTP</sequence>
<dbReference type="InterPro" id="IPR024559">
    <property type="entry name" value="DUF3846"/>
</dbReference>
<gene>
    <name evidence="2" type="ORF">EDD77_1445</name>
</gene>
<reference evidence="2 3" key="1">
    <citation type="submission" date="2019-03" db="EMBL/GenBank/DDBJ databases">
        <title>Genomic Encyclopedia of Type Strains, Phase IV (KMG-IV): sequencing the most valuable type-strain genomes for metagenomic binning, comparative biology and taxonomic classification.</title>
        <authorList>
            <person name="Goeker M."/>
        </authorList>
    </citation>
    <scope>NUCLEOTIDE SEQUENCE [LARGE SCALE GENOMIC DNA]</scope>
    <source>
        <strain evidence="2 3">DSM 100451</strain>
    </source>
</reference>
<protein>
    <submittedName>
        <fullName evidence="2">Uncharacterized protein DUF3846</fullName>
    </submittedName>
</protein>
<feature type="domain" description="DUF3846" evidence="1">
    <location>
        <begin position="1"/>
        <end position="96"/>
    </location>
</feature>
<evidence type="ECO:0000313" key="3">
    <source>
        <dbReference type="Proteomes" id="UP000295184"/>
    </source>
</evidence>
<dbReference type="RefSeq" id="WP_058962574.1">
    <property type="nucleotide sequence ID" value="NZ_CABKVM010000010.1"/>
</dbReference>
<dbReference type="OrthoDB" id="9813511at2"/>
<dbReference type="STRING" id="1650663.GCA_001486665_00032"/>
<dbReference type="Proteomes" id="UP000295184">
    <property type="component" value="Unassembled WGS sequence"/>
</dbReference>
<evidence type="ECO:0000313" key="2">
    <source>
        <dbReference type="EMBL" id="TCL52588.1"/>
    </source>
</evidence>
<comment type="caution">
    <text evidence="2">The sequence shown here is derived from an EMBL/GenBank/DDBJ whole genome shotgun (WGS) entry which is preliminary data.</text>
</comment>
<evidence type="ECO:0000259" key="1">
    <source>
        <dbReference type="Pfam" id="PF12957"/>
    </source>
</evidence>
<dbReference type="AlphaFoldDB" id="A0A4R1QGE7"/>
<dbReference type="EMBL" id="SLUM01000044">
    <property type="protein sequence ID" value="TCL52588.1"/>
    <property type="molecule type" value="Genomic_DNA"/>
</dbReference>
<proteinExistence type="predicted"/>